<dbReference type="Proteomes" id="UP000265520">
    <property type="component" value="Unassembled WGS sequence"/>
</dbReference>
<protein>
    <submittedName>
        <fullName evidence="1">Uncharacterized protein</fullName>
    </submittedName>
</protein>
<organism evidence="1 2">
    <name type="scientific">Trifolium medium</name>
    <dbReference type="NCBI Taxonomy" id="97028"/>
    <lineage>
        <taxon>Eukaryota</taxon>
        <taxon>Viridiplantae</taxon>
        <taxon>Streptophyta</taxon>
        <taxon>Embryophyta</taxon>
        <taxon>Tracheophyta</taxon>
        <taxon>Spermatophyta</taxon>
        <taxon>Magnoliopsida</taxon>
        <taxon>eudicotyledons</taxon>
        <taxon>Gunneridae</taxon>
        <taxon>Pentapetalae</taxon>
        <taxon>rosids</taxon>
        <taxon>fabids</taxon>
        <taxon>Fabales</taxon>
        <taxon>Fabaceae</taxon>
        <taxon>Papilionoideae</taxon>
        <taxon>50 kb inversion clade</taxon>
        <taxon>NPAAA clade</taxon>
        <taxon>Hologalegina</taxon>
        <taxon>IRL clade</taxon>
        <taxon>Trifolieae</taxon>
        <taxon>Trifolium</taxon>
    </lineage>
</organism>
<name>A0A392R8E1_9FABA</name>
<evidence type="ECO:0000313" key="1">
    <source>
        <dbReference type="EMBL" id="MCI32898.1"/>
    </source>
</evidence>
<dbReference type="AlphaFoldDB" id="A0A392R8E1"/>
<accession>A0A392R8E1</accession>
<reference evidence="1 2" key="1">
    <citation type="journal article" date="2018" name="Front. Plant Sci.">
        <title>Red Clover (Trifolium pratense) and Zigzag Clover (T. medium) - A Picture of Genomic Similarities and Differences.</title>
        <authorList>
            <person name="Dluhosova J."/>
            <person name="Istvanek J."/>
            <person name="Nedelnik J."/>
            <person name="Repkova J."/>
        </authorList>
    </citation>
    <scope>NUCLEOTIDE SEQUENCE [LARGE SCALE GENOMIC DNA]</scope>
    <source>
        <strain evidence="2">cv. 10/8</strain>
        <tissue evidence="1">Leaf</tissue>
    </source>
</reference>
<proteinExistence type="predicted"/>
<dbReference type="EMBL" id="LXQA010199719">
    <property type="protein sequence ID" value="MCI32898.1"/>
    <property type="molecule type" value="Genomic_DNA"/>
</dbReference>
<sequence length="48" mass="5332">MLLLPHSSNMCLMSSYPLMFVYESGPQDCPTEGIAGNMVVVGCWVLYF</sequence>
<evidence type="ECO:0000313" key="2">
    <source>
        <dbReference type="Proteomes" id="UP000265520"/>
    </source>
</evidence>
<keyword evidence="2" id="KW-1185">Reference proteome</keyword>
<comment type="caution">
    <text evidence="1">The sequence shown here is derived from an EMBL/GenBank/DDBJ whole genome shotgun (WGS) entry which is preliminary data.</text>
</comment>